<dbReference type="SUPFAM" id="SSF48056">
    <property type="entry name" value="Di-copper centre-containing domain"/>
    <property type="match status" value="1"/>
</dbReference>
<gene>
    <name evidence="6" type="ORF">PYW07_005131</name>
</gene>
<dbReference type="Gene3D" id="1.10.1280.10">
    <property type="entry name" value="Di-copper center containing domain from catechol oxidase"/>
    <property type="match status" value="1"/>
</dbReference>
<evidence type="ECO:0000256" key="3">
    <source>
        <dbReference type="SAM" id="SignalP"/>
    </source>
</evidence>
<dbReference type="PANTHER" id="PTHR11511">
    <property type="entry name" value="LARVAL STORAGE PROTEIN/PHENOLOXIDASE"/>
    <property type="match status" value="1"/>
</dbReference>
<dbReference type="PROSITE" id="PS00210">
    <property type="entry name" value="HEMOCYANIN_2"/>
    <property type="match status" value="1"/>
</dbReference>
<reference evidence="6" key="1">
    <citation type="submission" date="2023-03" db="EMBL/GenBank/DDBJ databases">
        <title>Chromosome-level genomes of two armyworms, Mythimna separata and Mythimna loreyi, provide insights into the biosynthesis and reception of sex pheromones.</title>
        <authorList>
            <person name="Zhao H."/>
        </authorList>
    </citation>
    <scope>NUCLEOTIDE SEQUENCE</scope>
    <source>
        <strain evidence="6">BeijingLab</strain>
        <tissue evidence="6">Pupa</tissue>
    </source>
</reference>
<evidence type="ECO:0000259" key="4">
    <source>
        <dbReference type="Pfam" id="PF00372"/>
    </source>
</evidence>
<feature type="domain" description="Hemocyanin C-terminal" evidence="5">
    <location>
        <begin position="442"/>
        <end position="656"/>
    </location>
</feature>
<dbReference type="EMBL" id="JARGEI010000021">
    <property type="protein sequence ID" value="KAJ8712289.1"/>
    <property type="molecule type" value="Genomic_DNA"/>
</dbReference>
<evidence type="ECO:0000313" key="6">
    <source>
        <dbReference type="EMBL" id="KAJ8712289.1"/>
    </source>
</evidence>
<dbReference type="InterPro" id="IPR014756">
    <property type="entry name" value="Ig_E-set"/>
</dbReference>
<comment type="similarity">
    <text evidence="2">Belongs to the hemocyanin family.</text>
</comment>
<dbReference type="Gene3D" id="2.60.40.1520">
    <property type="entry name" value="Hemocyanin, C-terminal domain"/>
    <property type="match status" value="1"/>
</dbReference>
<dbReference type="InterPro" id="IPR005203">
    <property type="entry name" value="Hemocyanin_C"/>
</dbReference>
<feature type="chain" id="PRO_5042248872" evidence="3">
    <location>
        <begin position="17"/>
        <end position="672"/>
    </location>
</feature>
<dbReference type="InterPro" id="IPR000896">
    <property type="entry name" value="Hemocyanin/hexamerin_mid_dom"/>
</dbReference>
<dbReference type="InterPro" id="IPR008922">
    <property type="entry name" value="Di-copper_centre_dom_sf"/>
</dbReference>
<evidence type="ECO:0000259" key="5">
    <source>
        <dbReference type="Pfam" id="PF03723"/>
    </source>
</evidence>
<organism evidence="6 7">
    <name type="scientific">Mythimna separata</name>
    <name type="common">Oriental armyworm</name>
    <name type="synonym">Pseudaletia separata</name>
    <dbReference type="NCBI Taxonomy" id="271217"/>
    <lineage>
        <taxon>Eukaryota</taxon>
        <taxon>Metazoa</taxon>
        <taxon>Ecdysozoa</taxon>
        <taxon>Arthropoda</taxon>
        <taxon>Hexapoda</taxon>
        <taxon>Insecta</taxon>
        <taxon>Pterygota</taxon>
        <taxon>Neoptera</taxon>
        <taxon>Endopterygota</taxon>
        <taxon>Lepidoptera</taxon>
        <taxon>Glossata</taxon>
        <taxon>Ditrysia</taxon>
        <taxon>Noctuoidea</taxon>
        <taxon>Noctuidae</taxon>
        <taxon>Noctuinae</taxon>
        <taxon>Hadenini</taxon>
        <taxon>Mythimna</taxon>
    </lineage>
</organism>
<dbReference type="SUPFAM" id="SSF81296">
    <property type="entry name" value="E set domains"/>
    <property type="match status" value="1"/>
</dbReference>
<dbReference type="InterPro" id="IPR037020">
    <property type="entry name" value="Hemocyanin_C_sf"/>
</dbReference>
<dbReference type="Pfam" id="PF00372">
    <property type="entry name" value="Hemocyanin_M"/>
    <property type="match status" value="1"/>
</dbReference>
<sequence>MFRSAILLWLLSVGISVSIPTDEFRGFVNEGELSITDDDSIMGIVPGGYPAQGSQRTGNIFYELLEYNDDFKIFKNAVKKGATEKGRTFNVYDDLMQEAASSLFELLQGAEDAGYNAEKLFNFDELNEDLVTYATQLHMLYKDKTVDISAFPPPFITKPNFFVNGETIVKALKLSNYINNNIDITEEAHADQYFKTYDTVTINTNYSGWNLPENGGDEQLNYFREDIALNSYYYGVHLRHPYWMFRHRLYAMNSRHDEHYYYIHQQLAARLRLEKEHLLQGNTTKKNNFSDFHPYLIHENGLPFPSRSGTLGHWSDDRARIKTIDIAIRECMARGLIVMDNMSPIRLTEDNYVKLLTRLFRGNFETGRTSKIVRSLFGYGGNGFPIHQYNPAPSVMHHPQTALRDPLYWYMIQYVLNYFTEYKESIEPVNFKKYAQKRCEIIEADIPKITTYFSYYQFDINRAIIKNGSPLAKPPLTVTARQKRLKHSKFEFNFTVDCEGFKNSIVRLFLGPPCSDNCWEEYNNFFELDKFAYTFDEGLNTITWSPENSNRFSSDEYYNMEGLAAQKDRSNNFNLFKFPENLIIPRGTEKGLNLTLFIMITPGDEFLDDLYAANKFFSEIMNDLDNKPIGFPFNRPAVDYYDDAPNYKFYNVTVYHKKNNVPKNGYFSPHLQ</sequence>
<keyword evidence="3" id="KW-0732">Signal</keyword>
<proteinExistence type="inferred from homology"/>
<dbReference type="PANTHER" id="PTHR11511:SF5">
    <property type="entry name" value="FAT-BODY PROTEIN 1-RELATED"/>
    <property type="match status" value="1"/>
</dbReference>
<protein>
    <submittedName>
        <fullName evidence="6">Uncharacterized protein</fullName>
    </submittedName>
</protein>
<evidence type="ECO:0000256" key="1">
    <source>
        <dbReference type="ARBA" id="ARBA00022761"/>
    </source>
</evidence>
<dbReference type="PRINTS" id="PR00187">
    <property type="entry name" value="HAEMOCYANIN"/>
</dbReference>
<feature type="domain" description="Hemocyanin middle" evidence="4">
    <location>
        <begin position="158"/>
        <end position="419"/>
    </location>
</feature>
<feature type="signal peptide" evidence="3">
    <location>
        <begin position="1"/>
        <end position="16"/>
    </location>
</feature>
<dbReference type="GO" id="GO:0005615">
    <property type="term" value="C:extracellular space"/>
    <property type="evidence" value="ECO:0007669"/>
    <property type="project" value="UniProtKB-ARBA"/>
</dbReference>
<dbReference type="InterPro" id="IPR013788">
    <property type="entry name" value="Hemocyanin/hexamerin"/>
</dbReference>
<accession>A0AAD7YDU4</accession>
<evidence type="ECO:0000256" key="2">
    <source>
        <dbReference type="ARBA" id="ARBA00038082"/>
    </source>
</evidence>
<evidence type="ECO:0000313" key="7">
    <source>
        <dbReference type="Proteomes" id="UP001231518"/>
    </source>
</evidence>
<dbReference type="AlphaFoldDB" id="A0AAD7YDU4"/>
<name>A0AAD7YDU4_MYTSE</name>
<dbReference type="GO" id="GO:0045735">
    <property type="term" value="F:nutrient reservoir activity"/>
    <property type="evidence" value="ECO:0007669"/>
    <property type="project" value="UniProtKB-KW"/>
</dbReference>
<keyword evidence="7" id="KW-1185">Reference proteome</keyword>
<dbReference type="Pfam" id="PF03723">
    <property type="entry name" value="Hemocyanin_C"/>
    <property type="match status" value="1"/>
</dbReference>
<dbReference type="PROSITE" id="PS00209">
    <property type="entry name" value="HEMOCYANIN_1"/>
    <property type="match status" value="1"/>
</dbReference>
<dbReference type="Proteomes" id="UP001231518">
    <property type="component" value="Chromosome 17"/>
</dbReference>
<keyword evidence="1" id="KW-0758">Storage protein</keyword>
<comment type="caution">
    <text evidence="6">The sequence shown here is derived from an EMBL/GenBank/DDBJ whole genome shotgun (WGS) entry which is preliminary data.</text>
</comment>